<evidence type="ECO:0000256" key="6">
    <source>
        <dbReference type="HAMAP-Rule" id="MF_03102"/>
    </source>
</evidence>
<evidence type="ECO:0000313" key="8">
    <source>
        <dbReference type="Proteomes" id="UP000322873"/>
    </source>
</evidence>
<comment type="caution">
    <text evidence="7">The sequence shown here is derived from an EMBL/GenBank/DDBJ whole genome shotgun (WGS) entry which is preliminary data.</text>
</comment>
<comment type="subcellular location">
    <subcellularLocation>
        <location evidence="6">Mitochondrion outer membrane</location>
        <topology evidence="6">Multi-pass membrane protein</topology>
    </subcellularLocation>
    <text evidence="6">The ERMES/MDM complex localizes to a few discrete foci (around 10 per single cell), that represent mitochondria-endoplasmic reticulum junctions. These foci are often found next to mtDNA nucleoids.</text>
</comment>
<dbReference type="GO" id="GO:0032865">
    <property type="term" value="C:ERMES complex"/>
    <property type="evidence" value="ECO:0007669"/>
    <property type="project" value="UniProtKB-UniRule"/>
</dbReference>
<dbReference type="GO" id="GO:0015914">
    <property type="term" value="P:phospholipid transport"/>
    <property type="evidence" value="ECO:0007669"/>
    <property type="project" value="TreeGrafter"/>
</dbReference>
<keyword evidence="3 6" id="KW-1000">Mitochondrion outer membrane</keyword>
<accession>A0A5M9JFU8</accession>
<dbReference type="GO" id="GO:0001401">
    <property type="term" value="C:SAM complex"/>
    <property type="evidence" value="ECO:0007669"/>
    <property type="project" value="TreeGrafter"/>
</dbReference>
<name>A0A5M9JFU8_MONFR</name>
<keyword evidence="5 6" id="KW-0472">Membrane</keyword>
<dbReference type="HAMAP" id="MF_03102">
    <property type="entry name" value="Mdm10"/>
    <property type="match status" value="1"/>
</dbReference>
<dbReference type="Proteomes" id="UP000322873">
    <property type="component" value="Unassembled WGS sequence"/>
</dbReference>
<dbReference type="GO" id="GO:0070096">
    <property type="term" value="P:mitochondrial outer membrane translocase complex assembly"/>
    <property type="evidence" value="ECO:0007669"/>
    <property type="project" value="UniProtKB-UniRule"/>
</dbReference>
<protein>
    <recommendedName>
        <fullName evidence="6">Mitochondrial distribution and morphology protein 10</fullName>
    </recommendedName>
    <alternativeName>
        <fullName evidence="6">Mitochondrial inheritance component MDM10</fullName>
    </alternativeName>
</protein>
<evidence type="ECO:0000256" key="3">
    <source>
        <dbReference type="ARBA" id="ARBA00022787"/>
    </source>
</evidence>
<evidence type="ECO:0000256" key="4">
    <source>
        <dbReference type="ARBA" id="ARBA00023128"/>
    </source>
</evidence>
<keyword evidence="2 6" id="KW-0812">Transmembrane</keyword>
<evidence type="ECO:0000256" key="5">
    <source>
        <dbReference type="ARBA" id="ARBA00023136"/>
    </source>
</evidence>
<dbReference type="InterPro" id="IPR027539">
    <property type="entry name" value="Mdm10"/>
</dbReference>
<organism evidence="7 8">
    <name type="scientific">Monilinia fructicola</name>
    <name type="common">Brown rot fungus</name>
    <name type="synonym">Ciboria fructicola</name>
    <dbReference type="NCBI Taxonomy" id="38448"/>
    <lineage>
        <taxon>Eukaryota</taxon>
        <taxon>Fungi</taxon>
        <taxon>Dikarya</taxon>
        <taxon>Ascomycota</taxon>
        <taxon>Pezizomycotina</taxon>
        <taxon>Leotiomycetes</taxon>
        <taxon>Helotiales</taxon>
        <taxon>Sclerotiniaceae</taxon>
        <taxon>Monilinia</taxon>
    </lineage>
</organism>
<dbReference type="GO" id="GO:1990456">
    <property type="term" value="P:mitochondrion-endoplasmic reticulum membrane tethering"/>
    <property type="evidence" value="ECO:0007669"/>
    <property type="project" value="UniProtKB-UniRule"/>
</dbReference>
<comment type="domain">
    <text evidence="6">Lacks alpha-helical transmembrane segments, suggesting that it resides in the membrane via beta-sheet conformations similar to those predicted for other outer membrane proteins and porin.</text>
</comment>
<dbReference type="AlphaFoldDB" id="A0A5M9JFU8"/>
<keyword evidence="8" id="KW-1185">Reference proteome</keyword>
<dbReference type="Pfam" id="PF12519">
    <property type="entry name" value="MDM10"/>
    <property type="match status" value="1"/>
</dbReference>
<gene>
    <name evidence="6" type="primary">MDM10</name>
    <name evidence="7" type="ORF">EYC84_008092</name>
</gene>
<keyword evidence="1 6" id="KW-1134">Transmembrane beta strand</keyword>
<dbReference type="GO" id="GO:0051654">
    <property type="term" value="P:establishment of mitochondrion localization"/>
    <property type="evidence" value="ECO:0007669"/>
    <property type="project" value="TreeGrafter"/>
</dbReference>
<dbReference type="EMBL" id="VICG01000010">
    <property type="protein sequence ID" value="KAA8567617.1"/>
    <property type="molecule type" value="Genomic_DNA"/>
</dbReference>
<sequence length="457" mass="51483">MLEFMDYVQFAFYNATKWNYENSYSQLTATAKGLLDFETPGGLRFNLSSLSSPNFATSYALGSVGLVDGSLSYLYSTLPLRTISQSAKIDLHEIIRGYRQIQELKRVDEPWMWEQWHRGKRVDKRDTLLYGRLYLPQSTLEALYLRRVSPTQQVRITAVSDSRLRNGGTILALHQYDTGKYSTETLYSTDGGLLGLRGLYNFGPDPRKEVTEPLKQMSRIDDKFYGRFSAGAELYYGTLNKSGGVSVGGRFATLPAHKGIPLTATLTLNPLMGNISSTYAVKAGKNLSLCSRLEFNVYSYESDLVLGCELWKMKAPVEERRVRSMEAKLAWKLDEVDLKKEKKPEEVAGVLKAKVDQDLKNVISSLQTVQPDSGIRLKRFLSTMRSNNATIHVLDGDPENYCAYTADTFHVITTFSICLFPTSDMVPNGCNFILSIELNCLPHKLRKPHDDTSTKDL</sequence>
<comment type="similarity">
    <text evidence="6">Belongs to the MDM10 family.</text>
</comment>
<evidence type="ECO:0000256" key="2">
    <source>
        <dbReference type="ARBA" id="ARBA00022692"/>
    </source>
</evidence>
<dbReference type="PANTHER" id="PTHR28035">
    <property type="entry name" value="MITOCHONDRIAL DISTRIBUTION AND MORPHOLOGY PROTEIN 10"/>
    <property type="match status" value="1"/>
</dbReference>
<dbReference type="PANTHER" id="PTHR28035:SF1">
    <property type="entry name" value="MITOCHONDRIAL DISTRIBUTION AND MORPHOLOGY PROTEIN 10"/>
    <property type="match status" value="1"/>
</dbReference>
<keyword evidence="4 6" id="KW-0496">Mitochondrion</keyword>
<dbReference type="GO" id="GO:0045040">
    <property type="term" value="P:protein insertion into mitochondrial outer membrane"/>
    <property type="evidence" value="ECO:0007669"/>
    <property type="project" value="UniProtKB-UniRule"/>
</dbReference>
<dbReference type="VEuPathDB" id="FungiDB:MFRU_010g02480"/>
<comment type="function">
    <text evidence="6">Component of the ERMES/MDM complex, which serves as a molecular tether to connect the endoplasmic reticulum and mitochondria. Components of this complex are involved in the control of mitochondrial shape and protein biogenesis and may function in phospholipid exchange. MDM10 is involved in the late assembly steps of the general translocase of the mitochondrial outer membrane (TOM complex). Functions in the TOM40-specific route of the assembly of outer membrane beta-barrel proteins, including the association of TOM40 with the receptor TOM22 and small TOM proteins. Can associate with the SAM(core) complex as well as the MDM12-MMM1 complex, both involved in late steps of the major beta-barrel assembly pathway, that is responsible for biogenesis of all outer membrane beta-barrel proteins. May act as a switch that shuttles between both complexes and channels precursor proteins into the TOM40-specific pathway. Plays a role in mitochondrial morphology and in the inheritance of mitochondria.</text>
</comment>
<reference evidence="7 8" key="1">
    <citation type="submission" date="2019-06" db="EMBL/GenBank/DDBJ databases">
        <title>Genome Sequence of the Brown Rot Fungal Pathogen Monilinia fructicola.</title>
        <authorList>
            <person name="De Miccolis Angelini R.M."/>
            <person name="Landi L."/>
            <person name="Abate D."/>
            <person name="Pollastro S."/>
            <person name="Romanazzi G."/>
            <person name="Faretra F."/>
        </authorList>
    </citation>
    <scope>NUCLEOTIDE SEQUENCE [LARGE SCALE GENOMIC DNA]</scope>
    <source>
        <strain evidence="7 8">Mfrc123</strain>
    </source>
</reference>
<proteinExistence type="inferred from homology"/>
<comment type="subunit">
    <text evidence="6">Component of the ER-mitochondria encounter structure (ERMES) or MDM complex, composed of MMM1, MDM10, MDM12 and MDM34. Associates with the mitochondrial outer membrane sorting assembly machinery SAM(core) complex.</text>
</comment>
<evidence type="ECO:0000256" key="1">
    <source>
        <dbReference type="ARBA" id="ARBA00022452"/>
    </source>
</evidence>
<evidence type="ECO:0000313" key="7">
    <source>
        <dbReference type="EMBL" id="KAA8567617.1"/>
    </source>
</evidence>